<protein>
    <recommendedName>
        <fullName evidence="1">DUF7905 domain-containing protein</fullName>
    </recommendedName>
</protein>
<keyword evidence="3" id="KW-1185">Reference proteome</keyword>
<comment type="caution">
    <text evidence="2">The sequence shown here is derived from an EMBL/GenBank/DDBJ whole genome shotgun (WGS) entry which is preliminary data.</text>
</comment>
<evidence type="ECO:0000259" key="1">
    <source>
        <dbReference type="Pfam" id="PF25482"/>
    </source>
</evidence>
<sequence>MANQFVDKIKSKDDRREARIQKRTEEAKEKELFLERPDDLETYQYQLFYLWPSADIPMEQLIDHYGKDVLQELQYTTQSYIEFDASQSLIRVRSSDENAVRHVVLRIGNLLRELIAKVNSSMHVRLVQYPTRGTDTAYINLRPNAFAEIVYPCLEYQCLGDSIDGKPDPRSLQTAFENKKMMSLIVQQCLKNIREPQKHVRMRLQLGMVGLGRRKKMGEASLGYEFDEFIDMLGHSQTEVSLGSIVHGGLTKSQLANIKAIELLDNPTMSYSAEFHLRDDAAAEPTLIIQHEWIENKSGEDLELDGRVWLSKAVVPEERPLEVIVIDFDRTDYQLHIDLASIYSNKNVRKQLEKFENSISFRRYTDAITFAAQPQPQSKFTWSTNNLQRVVDKTMMSFDIRGTTYKFAIMRSDTFTTDPMKTIRSFEQSTFAFYIFDPEWDVSLAEFGHLKAGQDVSWKRDLNTFFPKPWDTQSELTQPTDLNAGFHAFLELVEKVAGQLRHAIDTAE</sequence>
<dbReference type="InterPro" id="IPR057227">
    <property type="entry name" value="DUF7905"/>
</dbReference>
<evidence type="ECO:0000313" key="2">
    <source>
        <dbReference type="EMBL" id="KKY23862.1"/>
    </source>
</evidence>
<reference evidence="2 3" key="2">
    <citation type="submission" date="2015-05" db="EMBL/GenBank/DDBJ databases">
        <authorList>
            <person name="Morales-Cruz A."/>
            <person name="Amrine K.C."/>
            <person name="Cantu D."/>
        </authorList>
    </citation>
    <scope>NUCLEOTIDE SEQUENCE [LARGE SCALE GENOMIC DNA]</scope>
    <source>
        <strain evidence="2">UCRPC4</strain>
    </source>
</reference>
<dbReference type="EMBL" id="LCWF01000064">
    <property type="protein sequence ID" value="KKY23862.1"/>
    <property type="molecule type" value="Genomic_DNA"/>
</dbReference>
<dbReference type="AlphaFoldDB" id="A0A0G2EM83"/>
<proteinExistence type="predicted"/>
<name>A0A0G2EM83_PHACM</name>
<evidence type="ECO:0000313" key="3">
    <source>
        <dbReference type="Proteomes" id="UP000053317"/>
    </source>
</evidence>
<dbReference type="Pfam" id="PF25482">
    <property type="entry name" value="DUF7905"/>
    <property type="match status" value="1"/>
</dbReference>
<organism evidence="2 3">
    <name type="scientific">Phaeomoniella chlamydospora</name>
    <name type="common">Phaeoacremonium chlamydosporum</name>
    <dbReference type="NCBI Taxonomy" id="158046"/>
    <lineage>
        <taxon>Eukaryota</taxon>
        <taxon>Fungi</taxon>
        <taxon>Dikarya</taxon>
        <taxon>Ascomycota</taxon>
        <taxon>Pezizomycotina</taxon>
        <taxon>Eurotiomycetes</taxon>
        <taxon>Chaetothyriomycetidae</taxon>
        <taxon>Phaeomoniellales</taxon>
        <taxon>Phaeomoniellaceae</taxon>
        <taxon>Phaeomoniella</taxon>
    </lineage>
</organism>
<reference evidence="2 3" key="1">
    <citation type="submission" date="2015-05" db="EMBL/GenBank/DDBJ databases">
        <title>Distinctive expansion of gene families associated with plant cell wall degradation and secondary metabolism in the genomes of grapevine trunk pathogens.</title>
        <authorList>
            <person name="Lawrence D.P."/>
            <person name="Travadon R."/>
            <person name="Rolshausen P.E."/>
            <person name="Baumgartner K."/>
        </authorList>
    </citation>
    <scope>NUCLEOTIDE SEQUENCE [LARGE SCALE GENOMIC DNA]</scope>
    <source>
        <strain evidence="2">UCRPC4</strain>
    </source>
</reference>
<dbReference type="Proteomes" id="UP000053317">
    <property type="component" value="Unassembled WGS sequence"/>
</dbReference>
<feature type="domain" description="DUF7905" evidence="1">
    <location>
        <begin position="177"/>
        <end position="468"/>
    </location>
</feature>
<gene>
    <name evidence="2" type="ORF">UCRPC4_g02675</name>
</gene>
<accession>A0A0G2EM83</accession>
<dbReference type="OrthoDB" id="4739136at2759"/>